<dbReference type="InterPro" id="IPR000315">
    <property type="entry name" value="Znf_B-box"/>
</dbReference>
<dbReference type="GO" id="GO:0016874">
    <property type="term" value="F:ligase activity"/>
    <property type="evidence" value="ECO:0007669"/>
    <property type="project" value="UniProtKB-KW"/>
</dbReference>
<dbReference type="EMBL" id="JAATIS010003638">
    <property type="protein sequence ID" value="KAG2464598.1"/>
    <property type="molecule type" value="Genomic_DNA"/>
</dbReference>
<dbReference type="InterPro" id="IPR001841">
    <property type="entry name" value="Znf_RING"/>
</dbReference>
<dbReference type="GO" id="GO:0008270">
    <property type="term" value="F:zinc ion binding"/>
    <property type="evidence" value="ECO:0007669"/>
    <property type="project" value="UniProtKB-KW"/>
</dbReference>
<keyword evidence="3" id="KW-0862">Zinc</keyword>
<dbReference type="Proteomes" id="UP000886611">
    <property type="component" value="Unassembled WGS sequence"/>
</dbReference>
<dbReference type="Gene3D" id="3.30.160.60">
    <property type="entry name" value="Classic Zinc Finger"/>
    <property type="match status" value="1"/>
</dbReference>
<dbReference type="AlphaFoldDB" id="A0A8X7X9B4"/>
<comment type="caution">
    <text evidence="7">The sequence shown here is derived from an EMBL/GenBank/DDBJ whole genome shotgun (WGS) entry which is preliminary data.</text>
</comment>
<dbReference type="PROSITE" id="PS50089">
    <property type="entry name" value="ZF_RING_2"/>
    <property type="match status" value="1"/>
</dbReference>
<feature type="domain" description="B box-type" evidence="6">
    <location>
        <begin position="122"/>
        <end position="162"/>
    </location>
</feature>
<keyword evidence="8" id="KW-1185">Reference proteome</keyword>
<sequence length="645" mass="70247">MRDPASVPCGHNFCMKCITNYWDRTGESGCPQCREIFTPRPVLRKNTLLSEVIEQFKTTGLGLPSSENYPVESECDFCTEKKSRAVKSCLTCLVSFCEKHIQPHYEKALLKNHKLVDPAVNLQQKLCTKHEKPMDLFCRDDQTCICYVCFATEHRSHDATTPETERAEKQNDVDTKLCEVREGILERSLKIQEMKESLGSIKLYQFPSASFSCLTPPAIPHAIYLGSPHEQERTRNHAPRLMGLSTKEATPKCCNSLKMDAIPIFSQVKSLVQVISGDRKGAEATQKNFLKLCPGVSQGTSLVQALSGDNEGAKETQKQFLKGMNGAVDSLPVVGHVKGTVHYICGDKEGGHNAMKAATRTTGVMAGGVGGFLVGGPVGATVGGMMGGLAMDDAITCADIIANGKNAKPYGLLGNIEQIIEDPNNAGNYVDLVGNVTLDGITGYVAGQGLGKKIKCKLEEKKLQKMVGNAAAEQIMDAGESMTEIHSSTDIKNNKPHVLTVAEDLQTGKKYKGHNVQIRKVLKNNKKMCNGPTELQKRVPNAKAPLKRHAASCAEQQAYNHLYKDRVNVAPGEIRSVSVKMSKTLKRPVTVQRCDNCKVFSSAMGSVPTDLIVEIPVPKRMSWSKVCVSTGVGCGIRALAHKSKQ</sequence>
<evidence type="ECO:0000313" key="8">
    <source>
        <dbReference type="Proteomes" id="UP000886611"/>
    </source>
</evidence>
<dbReference type="InterPro" id="IPR013083">
    <property type="entry name" value="Znf_RING/FYVE/PHD"/>
</dbReference>
<reference evidence="7 8" key="1">
    <citation type="journal article" date="2021" name="Cell">
        <title>Tracing the genetic footprints of vertebrate landing in non-teleost ray-finned fishes.</title>
        <authorList>
            <person name="Bi X."/>
            <person name="Wang K."/>
            <person name="Yang L."/>
            <person name="Pan H."/>
            <person name="Jiang H."/>
            <person name="Wei Q."/>
            <person name="Fang M."/>
            <person name="Yu H."/>
            <person name="Zhu C."/>
            <person name="Cai Y."/>
            <person name="He Y."/>
            <person name="Gan X."/>
            <person name="Zeng H."/>
            <person name="Yu D."/>
            <person name="Zhu Y."/>
            <person name="Jiang H."/>
            <person name="Qiu Q."/>
            <person name="Yang H."/>
            <person name="Zhang Y.E."/>
            <person name="Wang W."/>
            <person name="Zhu M."/>
            <person name="He S."/>
            <person name="Zhang G."/>
        </authorList>
    </citation>
    <scope>NUCLEOTIDE SEQUENCE [LARGE SCALE GENOMIC DNA]</scope>
    <source>
        <strain evidence="7">Bchr_013</strain>
    </source>
</reference>
<keyword evidence="1" id="KW-0479">Metal-binding</keyword>
<evidence type="ECO:0000313" key="7">
    <source>
        <dbReference type="EMBL" id="KAG2464598.1"/>
    </source>
</evidence>
<feature type="non-terminal residue" evidence="7">
    <location>
        <position position="1"/>
    </location>
</feature>
<dbReference type="CDD" id="cd19769">
    <property type="entry name" value="Bbox2_TRIM16-like"/>
    <property type="match status" value="1"/>
</dbReference>
<dbReference type="SMART" id="SM00336">
    <property type="entry name" value="BBOX"/>
    <property type="match status" value="1"/>
</dbReference>
<keyword evidence="7" id="KW-0436">Ligase</keyword>
<organism evidence="7 8">
    <name type="scientific">Polypterus senegalus</name>
    <name type="common">Senegal bichir</name>
    <dbReference type="NCBI Taxonomy" id="55291"/>
    <lineage>
        <taxon>Eukaryota</taxon>
        <taxon>Metazoa</taxon>
        <taxon>Chordata</taxon>
        <taxon>Craniata</taxon>
        <taxon>Vertebrata</taxon>
        <taxon>Euteleostomi</taxon>
        <taxon>Actinopterygii</taxon>
        <taxon>Polypteriformes</taxon>
        <taxon>Polypteridae</taxon>
        <taxon>Polypterus</taxon>
    </lineage>
</organism>
<accession>A0A8X7X9B4</accession>
<evidence type="ECO:0000256" key="2">
    <source>
        <dbReference type="ARBA" id="ARBA00022771"/>
    </source>
</evidence>
<dbReference type="Pfam" id="PF00643">
    <property type="entry name" value="zf-B_box"/>
    <property type="match status" value="1"/>
</dbReference>
<gene>
    <name evidence="7" type="primary">Trim25_52</name>
    <name evidence="7" type="ORF">GTO96_0002579</name>
</gene>
<dbReference type="Gene3D" id="3.30.40.10">
    <property type="entry name" value="Zinc/RING finger domain, C3HC4 (zinc finger)"/>
    <property type="match status" value="1"/>
</dbReference>
<protein>
    <submittedName>
        <fullName evidence="7">TRI25 ligase</fullName>
    </submittedName>
</protein>
<keyword evidence="2 4" id="KW-0863">Zinc-finger</keyword>
<feature type="domain" description="RING-type" evidence="5">
    <location>
        <begin position="8"/>
        <end position="34"/>
    </location>
</feature>
<dbReference type="InterPro" id="IPR017907">
    <property type="entry name" value="Znf_RING_CS"/>
</dbReference>
<dbReference type="PROSITE" id="PS50119">
    <property type="entry name" value="ZF_BBOX"/>
    <property type="match status" value="1"/>
</dbReference>
<name>A0A8X7X9B4_POLSE</name>
<dbReference type="PANTHER" id="PTHR34494:SF1">
    <property type="entry name" value="PROTEIN CBG25024"/>
    <property type="match status" value="1"/>
</dbReference>
<evidence type="ECO:0000256" key="1">
    <source>
        <dbReference type="ARBA" id="ARBA00022723"/>
    </source>
</evidence>
<dbReference type="SUPFAM" id="SSF57850">
    <property type="entry name" value="RING/U-box"/>
    <property type="match status" value="1"/>
</dbReference>
<dbReference type="Gene3D" id="4.10.830.40">
    <property type="match status" value="1"/>
</dbReference>
<evidence type="ECO:0000259" key="6">
    <source>
        <dbReference type="PROSITE" id="PS50119"/>
    </source>
</evidence>
<evidence type="ECO:0000256" key="3">
    <source>
        <dbReference type="ARBA" id="ARBA00022833"/>
    </source>
</evidence>
<evidence type="ECO:0000259" key="5">
    <source>
        <dbReference type="PROSITE" id="PS50089"/>
    </source>
</evidence>
<dbReference type="PROSITE" id="PS00518">
    <property type="entry name" value="ZF_RING_1"/>
    <property type="match status" value="1"/>
</dbReference>
<dbReference type="PANTHER" id="PTHR34494">
    <property type="entry name" value="PROTEIN CBG25024"/>
    <property type="match status" value="1"/>
</dbReference>
<dbReference type="Pfam" id="PF15227">
    <property type="entry name" value="zf-C3HC4_4"/>
    <property type="match status" value="1"/>
</dbReference>
<proteinExistence type="predicted"/>
<evidence type="ECO:0000256" key="4">
    <source>
        <dbReference type="PROSITE-ProRule" id="PRU00024"/>
    </source>
</evidence>
<dbReference type="SUPFAM" id="SSF57845">
    <property type="entry name" value="B-box zinc-binding domain"/>
    <property type="match status" value="1"/>
</dbReference>
<feature type="non-terminal residue" evidence="7">
    <location>
        <position position="645"/>
    </location>
</feature>